<evidence type="ECO:0000313" key="7">
    <source>
        <dbReference type="EMBL" id="AXY20857.1"/>
    </source>
</evidence>
<dbReference type="Pfam" id="PF01804">
    <property type="entry name" value="Penicil_amidase"/>
    <property type="match status" value="1"/>
</dbReference>
<evidence type="ECO:0000256" key="6">
    <source>
        <dbReference type="SAM" id="SignalP"/>
    </source>
</evidence>
<evidence type="ECO:0000256" key="5">
    <source>
        <dbReference type="SAM" id="MobiDB-lite"/>
    </source>
</evidence>
<dbReference type="PANTHER" id="PTHR34218">
    <property type="entry name" value="PEPTIDASE S45 PENICILLIN AMIDASE"/>
    <property type="match status" value="1"/>
</dbReference>
<organism evidence="7 8">
    <name type="scientific">Komagataeibacter saccharivorans</name>
    <dbReference type="NCBI Taxonomy" id="265959"/>
    <lineage>
        <taxon>Bacteria</taxon>
        <taxon>Pseudomonadati</taxon>
        <taxon>Pseudomonadota</taxon>
        <taxon>Alphaproteobacteria</taxon>
        <taxon>Acetobacterales</taxon>
        <taxon>Acetobacteraceae</taxon>
        <taxon>Komagataeibacter</taxon>
    </lineage>
</organism>
<feature type="region of interest" description="Disordered" evidence="5">
    <location>
        <begin position="189"/>
        <end position="213"/>
    </location>
</feature>
<accession>A0A347W7L4</accession>
<dbReference type="PANTHER" id="PTHR34218:SF3">
    <property type="entry name" value="ACYL-HOMOSERINE LACTONE ACYLASE PVDQ"/>
    <property type="match status" value="1"/>
</dbReference>
<dbReference type="GO" id="GO:0017000">
    <property type="term" value="P:antibiotic biosynthetic process"/>
    <property type="evidence" value="ECO:0007669"/>
    <property type="project" value="InterPro"/>
</dbReference>
<name>A0A347W7L4_9PROT</name>
<feature type="chain" id="PRO_5016558230" evidence="6">
    <location>
        <begin position="27"/>
        <end position="765"/>
    </location>
</feature>
<dbReference type="InterPro" id="IPR043147">
    <property type="entry name" value="Penicillin_amidase_A-knob"/>
</dbReference>
<evidence type="ECO:0000256" key="3">
    <source>
        <dbReference type="ARBA" id="ARBA00022801"/>
    </source>
</evidence>
<keyword evidence="3 7" id="KW-0378">Hydrolase</keyword>
<protein>
    <submittedName>
        <fullName evidence="7">Acyl-homoserine lactone acylase PvdQ</fullName>
        <ecNumber evidence="7">3.5.1.97</ecNumber>
    </submittedName>
</protein>
<dbReference type="GO" id="GO:0016811">
    <property type="term" value="F:hydrolase activity, acting on carbon-nitrogen (but not peptide) bonds, in linear amides"/>
    <property type="evidence" value="ECO:0007669"/>
    <property type="project" value="InterPro"/>
</dbReference>
<dbReference type="Gene3D" id="1.10.439.10">
    <property type="entry name" value="Penicillin Amidohydrolase, domain 1"/>
    <property type="match status" value="1"/>
</dbReference>
<dbReference type="Gene3D" id="1.10.1400.10">
    <property type="match status" value="1"/>
</dbReference>
<evidence type="ECO:0000256" key="2">
    <source>
        <dbReference type="ARBA" id="ARBA00022729"/>
    </source>
</evidence>
<dbReference type="EC" id="3.5.1.97" evidence="7"/>
<sequence>MRKIRAWAAGIALGCLSFPLSHSAAAADTGSGNVTVAWMSHGIPHITAHDLQGLGFGTGYAYARYNACLLLDTVTTVNGDRSKYFGADGKAEPEFQTVSNLESDVFFRGYFDHDALESDYRHNHARAWQLILGYAAGVNSFLGSADAVGQMASCRGKPWVRPVTPRDIMMVIAQKSVLTSGSAFAGAFASASPPGGPAGPDDRSVQPESADRHVGSVGSNAYAFGSDVTRAHTGILVGNPHFPWNGPNRFFELRQTIPGQLDVRGAALGGFPLVNIGFNRDVAWSHTVSTGQRFTIFRLALVPGHPDQYLVDGKAETMDRRAITVPVLTPAGTIVPEVRTVFWTRFGAVVVAKGRGLQWDDKQAFALGDSERNNTRLIDQWLRIGTATSSTDLLAGLKEVHGLPWVNTVAADRSGTILMADESIVPAVTVGPDNHCILRGAAGGGPLVMDGSHSACDWTTAPPLSTNLMPAALRKDYVFNSNDPAWAFNKNGRMANVPPIVGVMGKPLRPRSRMSILAVEDRLKADHSALTPDDAASVVLDDRNYAATLVQPALAALCHGAEQRTAGQDGACGALEKWDGRDTPQSEGAVLFREFWQKARNIPDLWSVAFTPDDLPDTPGTLAVTNPVVRQALLDALGAAAQKLQSLHFPLAVPLAAVQYRETPRGKVAVPGGREFEGTLNIAGFGALGTDGYGHADIVGTSYLQVVTWENGLPEARAILTYGQSGEINLPEYDDQTELYARSQLLRQPFDQPVISTEHLQVPSH</sequence>
<dbReference type="EMBL" id="CP023036">
    <property type="protein sequence ID" value="AXY20857.1"/>
    <property type="molecule type" value="Genomic_DNA"/>
</dbReference>
<keyword evidence="8" id="KW-1185">Reference proteome</keyword>
<reference evidence="7 8" key="1">
    <citation type="submission" date="2017-08" db="EMBL/GenBank/DDBJ databases">
        <title>Complete genome sequence of Gluconacetobacter saccharivorans CV1 isolated from Fermented Vinegar.</title>
        <authorList>
            <person name="Kim S.-Y."/>
        </authorList>
    </citation>
    <scope>NUCLEOTIDE SEQUENCE [LARGE SCALE GENOMIC DNA]</scope>
    <source>
        <strain evidence="7 8">CV1</strain>
    </source>
</reference>
<dbReference type="InterPro" id="IPR043146">
    <property type="entry name" value="Penicillin_amidase_N_B-knob"/>
</dbReference>
<evidence type="ECO:0000313" key="8">
    <source>
        <dbReference type="Proteomes" id="UP000264120"/>
    </source>
</evidence>
<feature type="signal peptide" evidence="6">
    <location>
        <begin position="1"/>
        <end position="26"/>
    </location>
</feature>
<evidence type="ECO:0000256" key="1">
    <source>
        <dbReference type="ARBA" id="ARBA00006586"/>
    </source>
</evidence>
<evidence type="ECO:0000256" key="4">
    <source>
        <dbReference type="ARBA" id="ARBA00023145"/>
    </source>
</evidence>
<dbReference type="Gene3D" id="3.60.20.10">
    <property type="entry name" value="Glutamine Phosphoribosylpyrophosphate, subunit 1, domain 1"/>
    <property type="match status" value="1"/>
</dbReference>
<dbReference type="InterPro" id="IPR023343">
    <property type="entry name" value="Penicillin_amidase_dom1"/>
</dbReference>
<comment type="similarity">
    <text evidence="1">Belongs to the peptidase S45 family.</text>
</comment>
<keyword evidence="4" id="KW-0865">Zymogen</keyword>
<dbReference type="InterPro" id="IPR002692">
    <property type="entry name" value="S45"/>
</dbReference>
<dbReference type="KEGG" id="ksc:CD178_00017"/>
<dbReference type="OrthoDB" id="9760084at2"/>
<feature type="compositionally biased region" description="Basic and acidic residues" evidence="5">
    <location>
        <begin position="200"/>
        <end position="213"/>
    </location>
</feature>
<proteinExistence type="inferred from homology"/>
<dbReference type="AlphaFoldDB" id="A0A347W7L4"/>
<gene>
    <name evidence="7" type="primary">pvdQ</name>
    <name evidence="7" type="ORF">CD178_00017</name>
</gene>
<dbReference type="Proteomes" id="UP000264120">
    <property type="component" value="Chromosome"/>
</dbReference>
<dbReference type="SUPFAM" id="SSF56235">
    <property type="entry name" value="N-terminal nucleophile aminohydrolases (Ntn hydrolases)"/>
    <property type="match status" value="1"/>
</dbReference>
<keyword evidence="2 6" id="KW-0732">Signal</keyword>
<dbReference type="Gene3D" id="2.30.120.10">
    <property type="match status" value="1"/>
</dbReference>
<dbReference type="InterPro" id="IPR029055">
    <property type="entry name" value="Ntn_hydrolases_N"/>
</dbReference>